<evidence type="ECO:0000256" key="2">
    <source>
        <dbReference type="ARBA" id="ARBA00004141"/>
    </source>
</evidence>
<dbReference type="InterPro" id="IPR004358">
    <property type="entry name" value="Sig_transdc_His_kin-like_C"/>
</dbReference>
<keyword evidence="6 11" id="KW-0812">Transmembrane</keyword>
<keyword evidence="14" id="KW-1185">Reference proteome</keyword>
<dbReference type="OrthoDB" id="9809766at2"/>
<keyword evidence="9" id="KW-0902">Two-component regulatory system</keyword>
<keyword evidence="8 11" id="KW-1133">Transmembrane helix</keyword>
<comment type="subcellular location">
    <subcellularLocation>
        <location evidence="2">Membrane</location>
        <topology evidence="2">Multi-pass membrane protein</topology>
    </subcellularLocation>
</comment>
<dbReference type="RefSeq" id="WP_131905520.1">
    <property type="nucleotide sequence ID" value="NZ_BAAAFU010000004.1"/>
</dbReference>
<dbReference type="CDD" id="cd00082">
    <property type="entry name" value="HisKA"/>
    <property type="match status" value="1"/>
</dbReference>
<protein>
    <recommendedName>
        <fullName evidence="3">histidine kinase</fullName>
        <ecNumber evidence="3">2.7.13.3</ecNumber>
    </recommendedName>
</protein>
<dbReference type="InterPro" id="IPR050428">
    <property type="entry name" value="TCS_sensor_his_kinase"/>
</dbReference>
<dbReference type="InterPro" id="IPR003661">
    <property type="entry name" value="HisK_dim/P_dom"/>
</dbReference>
<evidence type="ECO:0000259" key="12">
    <source>
        <dbReference type="PROSITE" id="PS50109"/>
    </source>
</evidence>
<keyword evidence="7 13" id="KW-0418">Kinase</keyword>
<dbReference type="Gene3D" id="1.10.287.130">
    <property type="match status" value="1"/>
</dbReference>
<evidence type="ECO:0000256" key="1">
    <source>
        <dbReference type="ARBA" id="ARBA00000085"/>
    </source>
</evidence>
<dbReference type="CDD" id="cd00075">
    <property type="entry name" value="HATPase"/>
    <property type="match status" value="1"/>
</dbReference>
<dbReference type="SMART" id="SM00387">
    <property type="entry name" value="HATPase_c"/>
    <property type="match status" value="1"/>
</dbReference>
<comment type="catalytic activity">
    <reaction evidence="1">
        <text>ATP + protein L-histidine = ADP + protein N-phospho-L-histidine.</text>
        <dbReference type="EC" id="2.7.13.3"/>
    </reaction>
</comment>
<dbReference type="InterPro" id="IPR036890">
    <property type="entry name" value="HATPase_C_sf"/>
</dbReference>
<dbReference type="InterPro" id="IPR003594">
    <property type="entry name" value="HATPase_dom"/>
</dbReference>
<dbReference type="Gene3D" id="3.30.565.10">
    <property type="entry name" value="Histidine kinase-like ATPase, C-terminal domain"/>
    <property type="match status" value="1"/>
</dbReference>
<feature type="transmembrane region" description="Helical" evidence="11">
    <location>
        <begin position="163"/>
        <end position="184"/>
    </location>
</feature>
<evidence type="ECO:0000256" key="8">
    <source>
        <dbReference type="ARBA" id="ARBA00022989"/>
    </source>
</evidence>
<evidence type="ECO:0000256" key="10">
    <source>
        <dbReference type="ARBA" id="ARBA00023136"/>
    </source>
</evidence>
<dbReference type="InterPro" id="IPR005467">
    <property type="entry name" value="His_kinase_dom"/>
</dbReference>
<dbReference type="GO" id="GO:0000155">
    <property type="term" value="F:phosphorelay sensor kinase activity"/>
    <property type="evidence" value="ECO:0007669"/>
    <property type="project" value="InterPro"/>
</dbReference>
<dbReference type="SMART" id="SM00388">
    <property type="entry name" value="HisKA"/>
    <property type="match status" value="1"/>
</dbReference>
<evidence type="ECO:0000313" key="14">
    <source>
        <dbReference type="Proteomes" id="UP000294887"/>
    </source>
</evidence>
<comment type="caution">
    <text evidence="13">The sequence shown here is derived from an EMBL/GenBank/DDBJ whole genome shotgun (WGS) entry which is preliminary data.</text>
</comment>
<dbReference type="InterPro" id="IPR036097">
    <property type="entry name" value="HisK_dim/P_sf"/>
</dbReference>
<dbReference type="PANTHER" id="PTHR45436">
    <property type="entry name" value="SENSOR HISTIDINE KINASE YKOH"/>
    <property type="match status" value="1"/>
</dbReference>
<keyword evidence="4" id="KW-0597">Phosphoprotein</keyword>
<evidence type="ECO:0000256" key="7">
    <source>
        <dbReference type="ARBA" id="ARBA00022777"/>
    </source>
</evidence>
<dbReference type="GO" id="GO:0005886">
    <property type="term" value="C:plasma membrane"/>
    <property type="evidence" value="ECO:0007669"/>
    <property type="project" value="TreeGrafter"/>
</dbReference>
<feature type="transmembrane region" description="Helical" evidence="11">
    <location>
        <begin position="12"/>
        <end position="35"/>
    </location>
</feature>
<name>A0A4V2P8V6_9GAMM</name>
<evidence type="ECO:0000256" key="4">
    <source>
        <dbReference type="ARBA" id="ARBA00022553"/>
    </source>
</evidence>
<dbReference type="PRINTS" id="PR00344">
    <property type="entry name" value="BCTRLSENSOR"/>
</dbReference>
<evidence type="ECO:0000313" key="13">
    <source>
        <dbReference type="EMBL" id="TCJ87225.1"/>
    </source>
</evidence>
<dbReference type="PANTHER" id="PTHR45436:SF15">
    <property type="entry name" value="SENSOR HISTIDINE KINASE CUSS"/>
    <property type="match status" value="1"/>
</dbReference>
<evidence type="ECO:0000256" key="9">
    <source>
        <dbReference type="ARBA" id="ARBA00023012"/>
    </source>
</evidence>
<sequence length="458" mass="51595">MMQQKSLQRELYRWIILSALVLVVFGGAIAGALAFQQARELQDNTLIEISLLVRNGQLDFSDFNEDEQHARRKKKLSEKIHDRNEDFRDEHNIEDETTIIIHELGISDNLKGIPPDISDGLKTITLGDDKWRVLVMSQFYSDRRFIIAQPTELRNNIAWSSSISTFLPILLLVSILLLMIHIIIRRQFKSLNLLVKNIDRQDGTQLKELSEKNIPLEIIPFVSSINALISRVKQVMHKQHRFIADAAHELRTPITALSLQAENVTHANDDAERNERQKQLKQGFDRLGNLVAQLLDLARLQSSDEVEAQTVSFNDVVKSAIADLFPLAESAEIDLGMLHQDKAINVKDQNGRLGQLVHNAIGNAIHYTPASGKVDISLFKQGNKAILLVEDTGIGIPEDELQQVMEPFYRVLESGKPGNGLGLAISHEIAEHLNGKIHLSNQKEGGLCFRYEQDLVSD</sequence>
<evidence type="ECO:0000256" key="6">
    <source>
        <dbReference type="ARBA" id="ARBA00022692"/>
    </source>
</evidence>
<evidence type="ECO:0000256" key="5">
    <source>
        <dbReference type="ARBA" id="ARBA00022679"/>
    </source>
</evidence>
<keyword evidence="5" id="KW-0808">Transferase</keyword>
<keyword evidence="10 11" id="KW-0472">Membrane</keyword>
<accession>A0A4V2P8V6</accession>
<dbReference type="Pfam" id="PF02518">
    <property type="entry name" value="HATPase_c"/>
    <property type="match status" value="1"/>
</dbReference>
<dbReference type="AlphaFoldDB" id="A0A4V2P8V6"/>
<organism evidence="13 14">
    <name type="scientific">Cocleimonas flava</name>
    <dbReference type="NCBI Taxonomy" id="634765"/>
    <lineage>
        <taxon>Bacteria</taxon>
        <taxon>Pseudomonadati</taxon>
        <taxon>Pseudomonadota</taxon>
        <taxon>Gammaproteobacteria</taxon>
        <taxon>Thiotrichales</taxon>
        <taxon>Thiotrichaceae</taxon>
        <taxon>Cocleimonas</taxon>
    </lineage>
</organism>
<dbReference type="SUPFAM" id="SSF55874">
    <property type="entry name" value="ATPase domain of HSP90 chaperone/DNA topoisomerase II/histidine kinase"/>
    <property type="match status" value="1"/>
</dbReference>
<dbReference type="SUPFAM" id="SSF47384">
    <property type="entry name" value="Homodimeric domain of signal transducing histidine kinase"/>
    <property type="match status" value="1"/>
</dbReference>
<gene>
    <name evidence="13" type="ORF">EV695_1733</name>
</gene>
<feature type="domain" description="Histidine kinase" evidence="12">
    <location>
        <begin position="245"/>
        <end position="457"/>
    </location>
</feature>
<dbReference type="Proteomes" id="UP000294887">
    <property type="component" value="Unassembled WGS sequence"/>
</dbReference>
<dbReference type="Pfam" id="PF00512">
    <property type="entry name" value="HisKA"/>
    <property type="match status" value="1"/>
</dbReference>
<evidence type="ECO:0000256" key="3">
    <source>
        <dbReference type="ARBA" id="ARBA00012438"/>
    </source>
</evidence>
<proteinExistence type="predicted"/>
<evidence type="ECO:0000256" key="11">
    <source>
        <dbReference type="SAM" id="Phobius"/>
    </source>
</evidence>
<dbReference type="EC" id="2.7.13.3" evidence="3"/>
<dbReference type="EMBL" id="SMFQ01000003">
    <property type="protein sequence ID" value="TCJ87225.1"/>
    <property type="molecule type" value="Genomic_DNA"/>
</dbReference>
<reference evidence="13 14" key="1">
    <citation type="submission" date="2019-03" db="EMBL/GenBank/DDBJ databases">
        <title>Genomic Encyclopedia of Type Strains, Phase IV (KMG-IV): sequencing the most valuable type-strain genomes for metagenomic binning, comparative biology and taxonomic classification.</title>
        <authorList>
            <person name="Goeker M."/>
        </authorList>
    </citation>
    <scope>NUCLEOTIDE SEQUENCE [LARGE SCALE GENOMIC DNA]</scope>
    <source>
        <strain evidence="13 14">DSM 24830</strain>
    </source>
</reference>
<dbReference type="PROSITE" id="PS50109">
    <property type="entry name" value="HIS_KIN"/>
    <property type="match status" value="1"/>
</dbReference>